<proteinExistence type="predicted"/>
<name>A0A8S3YMH6_9EUPU</name>
<organism evidence="1 2">
    <name type="scientific">Candidula unifasciata</name>
    <dbReference type="NCBI Taxonomy" id="100452"/>
    <lineage>
        <taxon>Eukaryota</taxon>
        <taxon>Metazoa</taxon>
        <taxon>Spiralia</taxon>
        <taxon>Lophotrochozoa</taxon>
        <taxon>Mollusca</taxon>
        <taxon>Gastropoda</taxon>
        <taxon>Heterobranchia</taxon>
        <taxon>Euthyneura</taxon>
        <taxon>Panpulmonata</taxon>
        <taxon>Eupulmonata</taxon>
        <taxon>Stylommatophora</taxon>
        <taxon>Helicina</taxon>
        <taxon>Helicoidea</taxon>
        <taxon>Geomitridae</taxon>
        <taxon>Candidula</taxon>
    </lineage>
</organism>
<dbReference type="AlphaFoldDB" id="A0A8S3YMH6"/>
<evidence type="ECO:0000313" key="1">
    <source>
        <dbReference type="EMBL" id="CAG5117508.1"/>
    </source>
</evidence>
<sequence>SDDPRRMQRHSDSSAIPELSAHLHRALDRGPLLIPSALQQQQQLAPRQLHHRRSSAETLVAKVLQDEGLNRWVDPQCLQREIAEATNMTHEEMNVAAREIIRRSRHMDSSYHDNDNLSAASLTDVSARHRQSPAGYQQHEMQDRTHYFPSDSIDKQAVVNVTTL</sequence>
<dbReference type="OrthoDB" id="431720at2759"/>
<evidence type="ECO:0000313" key="2">
    <source>
        <dbReference type="Proteomes" id="UP000678393"/>
    </source>
</evidence>
<reference evidence="1" key="1">
    <citation type="submission" date="2021-04" db="EMBL/GenBank/DDBJ databases">
        <authorList>
            <consortium name="Molecular Ecology Group"/>
        </authorList>
    </citation>
    <scope>NUCLEOTIDE SEQUENCE</scope>
</reference>
<keyword evidence="2" id="KW-1185">Reference proteome</keyword>
<feature type="non-terminal residue" evidence="1">
    <location>
        <position position="164"/>
    </location>
</feature>
<gene>
    <name evidence="1" type="ORF">CUNI_LOCUS3066</name>
</gene>
<evidence type="ECO:0008006" key="3">
    <source>
        <dbReference type="Google" id="ProtNLM"/>
    </source>
</evidence>
<comment type="caution">
    <text evidence="1">The sequence shown here is derived from an EMBL/GenBank/DDBJ whole genome shotgun (WGS) entry which is preliminary data.</text>
</comment>
<accession>A0A8S3YMH6</accession>
<dbReference type="EMBL" id="CAJHNH020000416">
    <property type="protein sequence ID" value="CAG5117508.1"/>
    <property type="molecule type" value="Genomic_DNA"/>
</dbReference>
<protein>
    <recommendedName>
        <fullName evidence="3">Voltage-gated calcium channel subunit alpha C-terminal domain-containing protein</fullName>
    </recommendedName>
</protein>
<dbReference type="Proteomes" id="UP000678393">
    <property type="component" value="Unassembled WGS sequence"/>
</dbReference>